<evidence type="ECO:0000256" key="14">
    <source>
        <dbReference type="ARBA" id="ARBA00025228"/>
    </source>
</evidence>
<evidence type="ECO:0000256" key="17">
    <source>
        <dbReference type="ARBA" id="ARBA00048623"/>
    </source>
</evidence>
<feature type="transmembrane region" description="Helical" evidence="19">
    <location>
        <begin position="56"/>
        <end position="74"/>
    </location>
</feature>
<evidence type="ECO:0000256" key="4">
    <source>
        <dbReference type="ARBA" id="ARBA00010561"/>
    </source>
</evidence>
<evidence type="ECO:0000256" key="7">
    <source>
        <dbReference type="ARBA" id="ARBA00022475"/>
    </source>
</evidence>
<sequence length="247" mass="26511">MELLTAIQFLTRIPVPSQSYEADSLARAVKFFPVGGLILGSLAALLYFLLAPHLPPLVVALLVLIFLLCLTGCLHEDGLADVADGFGGGRDREQILRIMRDSRIGTYGAAALALSLLARVLLLSSLPLAHVTQYLISSHVLCRWTTLPLSYYLRPARSGGDTTDGQGARVAQLTSRGALIAGSVFSLVIVGLLLRIQAVAPILMTIMVTLLSALYYRRKIDGITGDCFGATNQLTEIAVYLCGVWIA</sequence>
<evidence type="ECO:0000256" key="6">
    <source>
        <dbReference type="ARBA" id="ARBA00015850"/>
    </source>
</evidence>
<dbReference type="GO" id="GO:0009236">
    <property type="term" value="P:cobalamin biosynthetic process"/>
    <property type="evidence" value="ECO:0007669"/>
    <property type="project" value="UniProtKB-UniRule"/>
</dbReference>
<dbReference type="Pfam" id="PF02654">
    <property type="entry name" value="CobS"/>
    <property type="match status" value="1"/>
</dbReference>
<protein>
    <recommendedName>
        <fullName evidence="6 19">Adenosylcobinamide-GDP ribazoletransferase</fullName>
        <ecNumber evidence="5 19">2.7.8.26</ecNumber>
    </recommendedName>
    <alternativeName>
        <fullName evidence="16 19">Cobalamin synthase</fullName>
    </alternativeName>
    <alternativeName>
        <fullName evidence="15 19">Cobalamin-5'-phosphate synthase</fullName>
    </alternativeName>
</protein>
<evidence type="ECO:0000256" key="3">
    <source>
        <dbReference type="ARBA" id="ARBA00004663"/>
    </source>
</evidence>
<comment type="catalytic activity">
    <reaction evidence="18 19">
        <text>alpha-ribazole 5'-phosphate + adenosylcob(III)inamide-GDP = adenosylcob(III)alamin 5'-phosphate + GMP + H(+)</text>
        <dbReference type="Rhea" id="RHEA:23560"/>
        <dbReference type="ChEBI" id="CHEBI:15378"/>
        <dbReference type="ChEBI" id="CHEBI:57918"/>
        <dbReference type="ChEBI" id="CHEBI:58115"/>
        <dbReference type="ChEBI" id="CHEBI:60487"/>
        <dbReference type="ChEBI" id="CHEBI:60493"/>
        <dbReference type="EC" id="2.7.8.26"/>
    </reaction>
</comment>
<comment type="cofactor">
    <cofactor evidence="1 19">
        <name>Mg(2+)</name>
        <dbReference type="ChEBI" id="CHEBI:18420"/>
    </cofactor>
</comment>
<comment type="catalytic activity">
    <reaction evidence="17 19">
        <text>alpha-ribazole + adenosylcob(III)inamide-GDP = adenosylcob(III)alamin + GMP + H(+)</text>
        <dbReference type="Rhea" id="RHEA:16049"/>
        <dbReference type="ChEBI" id="CHEBI:10329"/>
        <dbReference type="ChEBI" id="CHEBI:15378"/>
        <dbReference type="ChEBI" id="CHEBI:18408"/>
        <dbReference type="ChEBI" id="CHEBI:58115"/>
        <dbReference type="ChEBI" id="CHEBI:60487"/>
        <dbReference type="EC" id="2.7.8.26"/>
    </reaction>
</comment>
<feature type="transmembrane region" description="Helical" evidence="19">
    <location>
        <begin position="173"/>
        <end position="192"/>
    </location>
</feature>
<evidence type="ECO:0000256" key="2">
    <source>
        <dbReference type="ARBA" id="ARBA00004651"/>
    </source>
</evidence>
<evidence type="ECO:0000256" key="10">
    <source>
        <dbReference type="ARBA" id="ARBA00022692"/>
    </source>
</evidence>
<evidence type="ECO:0000313" key="21">
    <source>
        <dbReference type="Proteomes" id="UP000538666"/>
    </source>
</evidence>
<keyword evidence="9 19" id="KW-0808">Transferase</keyword>
<evidence type="ECO:0000256" key="12">
    <source>
        <dbReference type="ARBA" id="ARBA00022989"/>
    </source>
</evidence>
<feature type="transmembrane region" description="Helical" evidence="19">
    <location>
        <begin position="31"/>
        <end position="50"/>
    </location>
</feature>
<dbReference type="UniPathway" id="UPA00148">
    <property type="reaction ID" value="UER00238"/>
</dbReference>
<evidence type="ECO:0000256" key="16">
    <source>
        <dbReference type="ARBA" id="ARBA00032853"/>
    </source>
</evidence>
<reference evidence="20 21" key="1">
    <citation type="submission" date="2020-08" db="EMBL/GenBank/DDBJ databases">
        <title>Genomic Encyclopedia of Type Strains, Phase IV (KMG-IV): sequencing the most valuable type-strain genomes for metagenomic binning, comparative biology and taxonomic classification.</title>
        <authorList>
            <person name="Goeker M."/>
        </authorList>
    </citation>
    <scope>NUCLEOTIDE SEQUENCE [LARGE SCALE GENOMIC DNA]</scope>
    <source>
        <strain evidence="20 21">DSM 103733</strain>
    </source>
</reference>
<dbReference type="InterPro" id="IPR003805">
    <property type="entry name" value="CobS"/>
</dbReference>
<dbReference type="GO" id="GO:0051073">
    <property type="term" value="F:adenosylcobinamide-GDP ribazoletransferase activity"/>
    <property type="evidence" value="ECO:0007669"/>
    <property type="project" value="UniProtKB-UniRule"/>
</dbReference>
<evidence type="ECO:0000256" key="11">
    <source>
        <dbReference type="ARBA" id="ARBA00022842"/>
    </source>
</evidence>
<evidence type="ECO:0000256" key="15">
    <source>
        <dbReference type="ARBA" id="ARBA00032605"/>
    </source>
</evidence>
<evidence type="ECO:0000256" key="5">
    <source>
        <dbReference type="ARBA" id="ARBA00013200"/>
    </source>
</evidence>
<proteinExistence type="inferred from homology"/>
<dbReference type="HAMAP" id="MF_00719">
    <property type="entry name" value="CobS"/>
    <property type="match status" value="1"/>
</dbReference>
<evidence type="ECO:0000256" key="18">
    <source>
        <dbReference type="ARBA" id="ARBA00049504"/>
    </source>
</evidence>
<dbReference type="EMBL" id="JACHEK010000002">
    <property type="protein sequence ID" value="MBB6142930.1"/>
    <property type="molecule type" value="Genomic_DNA"/>
</dbReference>
<keyword evidence="7 19" id="KW-1003">Cell membrane</keyword>
<dbReference type="GO" id="GO:0008818">
    <property type="term" value="F:cobalamin 5'-phosphate synthase activity"/>
    <property type="evidence" value="ECO:0007669"/>
    <property type="project" value="UniProtKB-UniRule"/>
</dbReference>
<comment type="pathway">
    <text evidence="3 19">Cofactor biosynthesis; adenosylcobalamin biosynthesis; adenosylcobalamin from cob(II)yrinate a,c-diamide: step 7/7.</text>
</comment>
<comment type="caution">
    <text evidence="20">The sequence shown here is derived from an EMBL/GenBank/DDBJ whole genome shotgun (WGS) entry which is preliminary data.</text>
</comment>
<comment type="function">
    <text evidence="14 19">Joins adenosylcobinamide-GDP and alpha-ribazole to generate adenosylcobalamin (Ado-cobalamin). Also synthesizes adenosylcobalamin 5'-phosphate from adenosylcobinamide-GDP and alpha-ribazole 5'-phosphate.</text>
</comment>
<keyword evidence="12 19" id="KW-1133">Transmembrane helix</keyword>
<feature type="transmembrane region" description="Helical" evidence="19">
    <location>
        <begin position="104"/>
        <end position="122"/>
    </location>
</feature>
<evidence type="ECO:0000256" key="13">
    <source>
        <dbReference type="ARBA" id="ARBA00023136"/>
    </source>
</evidence>
<keyword evidence="13 19" id="KW-0472">Membrane</keyword>
<feature type="transmembrane region" description="Helical" evidence="19">
    <location>
        <begin position="198"/>
        <end position="216"/>
    </location>
</feature>
<comment type="subcellular location">
    <subcellularLocation>
        <location evidence="2 19">Cell membrane</location>
        <topology evidence="2 19">Multi-pass membrane protein</topology>
    </subcellularLocation>
</comment>
<keyword evidence="21" id="KW-1185">Reference proteome</keyword>
<evidence type="ECO:0000313" key="20">
    <source>
        <dbReference type="EMBL" id="MBB6142930.1"/>
    </source>
</evidence>
<dbReference type="PANTHER" id="PTHR34148">
    <property type="entry name" value="ADENOSYLCOBINAMIDE-GDP RIBAZOLETRANSFERASE"/>
    <property type="match status" value="1"/>
</dbReference>
<name>A0A841JP49_9BACT</name>
<evidence type="ECO:0000256" key="1">
    <source>
        <dbReference type="ARBA" id="ARBA00001946"/>
    </source>
</evidence>
<dbReference type="Proteomes" id="UP000538666">
    <property type="component" value="Unassembled WGS sequence"/>
</dbReference>
<dbReference type="RefSeq" id="WP_231581589.1">
    <property type="nucleotide sequence ID" value="NZ_JACHEK010000002.1"/>
</dbReference>
<keyword evidence="10 19" id="KW-0812">Transmembrane</keyword>
<dbReference type="PANTHER" id="PTHR34148:SF1">
    <property type="entry name" value="ADENOSYLCOBINAMIDE-GDP RIBAZOLETRANSFERASE"/>
    <property type="match status" value="1"/>
</dbReference>
<keyword evidence="11 19" id="KW-0460">Magnesium</keyword>
<evidence type="ECO:0000256" key="8">
    <source>
        <dbReference type="ARBA" id="ARBA00022573"/>
    </source>
</evidence>
<dbReference type="GO" id="GO:0005886">
    <property type="term" value="C:plasma membrane"/>
    <property type="evidence" value="ECO:0007669"/>
    <property type="project" value="UniProtKB-SubCell"/>
</dbReference>
<evidence type="ECO:0000256" key="19">
    <source>
        <dbReference type="HAMAP-Rule" id="MF_00719"/>
    </source>
</evidence>
<organism evidence="20 21">
    <name type="scientific">Silvibacterium bohemicum</name>
    <dbReference type="NCBI Taxonomy" id="1577686"/>
    <lineage>
        <taxon>Bacteria</taxon>
        <taxon>Pseudomonadati</taxon>
        <taxon>Acidobacteriota</taxon>
        <taxon>Terriglobia</taxon>
        <taxon>Terriglobales</taxon>
        <taxon>Acidobacteriaceae</taxon>
        <taxon>Silvibacterium</taxon>
    </lineage>
</organism>
<gene>
    <name evidence="19" type="primary">cobS</name>
    <name evidence="20" type="ORF">HNQ77_000874</name>
</gene>
<dbReference type="AlphaFoldDB" id="A0A841JP49"/>
<dbReference type="EC" id="2.7.8.26" evidence="5 19"/>
<dbReference type="NCBIfam" id="TIGR00317">
    <property type="entry name" value="cobS"/>
    <property type="match status" value="1"/>
</dbReference>
<accession>A0A841JP49</accession>
<keyword evidence="8 19" id="KW-0169">Cobalamin biosynthesis</keyword>
<evidence type="ECO:0000256" key="9">
    <source>
        <dbReference type="ARBA" id="ARBA00022679"/>
    </source>
</evidence>
<comment type="similarity">
    <text evidence="4 19">Belongs to the CobS family.</text>
</comment>